<dbReference type="SUPFAM" id="SSF46934">
    <property type="entry name" value="UBA-like"/>
    <property type="match status" value="1"/>
</dbReference>
<dbReference type="GO" id="GO:0003723">
    <property type="term" value="F:RNA binding"/>
    <property type="evidence" value="ECO:0007669"/>
    <property type="project" value="UniProtKB-KW"/>
</dbReference>
<dbReference type="PANTHER" id="PTHR13020:SF25">
    <property type="entry name" value="PROTEIN GAWKY"/>
    <property type="match status" value="1"/>
</dbReference>
<dbReference type="Pfam" id="PF12938">
    <property type="entry name" value="M_domain"/>
    <property type="match status" value="1"/>
</dbReference>
<feature type="compositionally biased region" description="Polar residues" evidence="2">
    <location>
        <begin position="11"/>
        <end position="27"/>
    </location>
</feature>
<feature type="region of interest" description="Disordered" evidence="2">
    <location>
        <begin position="208"/>
        <end position="240"/>
    </location>
</feature>
<dbReference type="STRING" id="7165.A7UUT0"/>
<evidence type="ECO:0000259" key="3">
    <source>
        <dbReference type="SMART" id="SM00360"/>
    </source>
</evidence>
<reference evidence="4" key="1">
    <citation type="journal article" date="2002" name="Science">
        <title>The genome sequence of the malaria mosquito Anopheles gambiae.</title>
        <authorList>
            <person name="Holt R.A."/>
            <person name="Subramanian G.M."/>
            <person name="Halpern A."/>
            <person name="Sutton G.G."/>
            <person name="Charlab R."/>
            <person name="Nusskern D.R."/>
            <person name="Wincker P."/>
            <person name="Clark A.G."/>
            <person name="Ribeiro J.M."/>
            <person name="Wides R."/>
            <person name="Salzberg S.L."/>
            <person name="Loftus B."/>
            <person name="Yandell M."/>
            <person name="Majoros W.H."/>
            <person name="Rusch D.B."/>
            <person name="Lai Z."/>
            <person name="Kraft C.L."/>
            <person name="Abril J.F."/>
            <person name="Anthouard V."/>
            <person name="Arensburger P."/>
            <person name="Atkinson P.W."/>
            <person name="Baden H."/>
            <person name="de Berardinis V."/>
            <person name="Baldwin D."/>
            <person name="Benes V."/>
            <person name="Biedler J."/>
            <person name="Blass C."/>
            <person name="Bolanos R."/>
            <person name="Boscus D."/>
            <person name="Barnstead M."/>
            <person name="Cai S."/>
            <person name="Center A."/>
            <person name="Chaturverdi K."/>
            <person name="Christophides G.K."/>
            <person name="Chrystal M.A."/>
            <person name="Clamp M."/>
            <person name="Cravchik A."/>
            <person name="Curwen V."/>
            <person name="Dana A."/>
            <person name="Delcher A."/>
            <person name="Dew I."/>
            <person name="Evans C.A."/>
            <person name="Flanigan M."/>
            <person name="Grundschober-Freimoser A."/>
            <person name="Friedli L."/>
            <person name="Gu Z."/>
            <person name="Guan P."/>
            <person name="Guigo R."/>
            <person name="Hillenmeyer M.E."/>
            <person name="Hladun S.L."/>
            <person name="Hogan J.R."/>
            <person name="Hong Y.S."/>
            <person name="Hoover J."/>
            <person name="Jaillon O."/>
            <person name="Ke Z."/>
            <person name="Kodira C."/>
            <person name="Kokoza E."/>
            <person name="Koutsos A."/>
            <person name="Letunic I."/>
            <person name="Levitsky A."/>
            <person name="Liang Y."/>
            <person name="Lin J.J."/>
            <person name="Lobo N.F."/>
            <person name="Lopez J.R."/>
            <person name="Malek J.A."/>
            <person name="McIntosh T.C."/>
            <person name="Meister S."/>
            <person name="Miller J."/>
            <person name="Mobarry C."/>
            <person name="Mongin E."/>
            <person name="Murphy S.D."/>
            <person name="O'Brochta D.A."/>
            <person name="Pfannkoch C."/>
            <person name="Qi R."/>
            <person name="Regier M.A."/>
            <person name="Remington K."/>
            <person name="Shao H."/>
            <person name="Sharakhova M.V."/>
            <person name="Sitter C.D."/>
            <person name="Shetty J."/>
            <person name="Smith T.J."/>
            <person name="Strong R."/>
            <person name="Sun J."/>
            <person name="Thomasova D."/>
            <person name="Ton L.Q."/>
            <person name="Topalis P."/>
            <person name="Tu Z."/>
            <person name="Unger M.F."/>
            <person name="Walenz B."/>
            <person name="Wang A."/>
            <person name="Wang J."/>
            <person name="Wang M."/>
            <person name="Wang X."/>
            <person name="Woodford K.J."/>
            <person name="Wortman J.R."/>
            <person name="Wu M."/>
            <person name="Yao A."/>
            <person name="Zdobnov E.M."/>
            <person name="Zhang H."/>
            <person name="Zhao Q."/>
            <person name="Zhao S."/>
            <person name="Zhu S.C."/>
            <person name="Zhimulev I."/>
            <person name="Coluzzi M."/>
            <person name="della Torre A."/>
            <person name="Roth C.W."/>
            <person name="Louis C."/>
            <person name="Kalush F."/>
            <person name="Mural R.J."/>
            <person name="Myers E.W."/>
            <person name="Adams M.D."/>
            <person name="Smith H.O."/>
            <person name="Broder S."/>
            <person name="Gardner M.J."/>
            <person name="Fraser C.M."/>
            <person name="Birney E."/>
            <person name="Bork P."/>
            <person name="Brey P.T."/>
            <person name="Venter J.C."/>
            <person name="Weissenbach J."/>
            <person name="Kafatos F.C."/>
            <person name="Collins F.H."/>
            <person name="Hoffman S.L."/>
        </authorList>
    </citation>
    <scope>NUCLEOTIDE SEQUENCE [LARGE SCALE GENOMIC DNA]</scope>
    <source>
        <strain evidence="4">PEST</strain>
    </source>
</reference>
<feature type="compositionally biased region" description="Low complexity" evidence="2">
    <location>
        <begin position="522"/>
        <end position="538"/>
    </location>
</feature>
<dbReference type="Gene3D" id="3.30.70.330">
    <property type="match status" value="1"/>
</dbReference>
<dbReference type="VEuPathDB" id="VectorBase:AGAMI1_014544"/>
<feature type="region of interest" description="Disordered" evidence="2">
    <location>
        <begin position="334"/>
        <end position="353"/>
    </location>
</feature>
<feature type="compositionally biased region" description="Polar residues" evidence="2">
    <location>
        <begin position="843"/>
        <end position="854"/>
    </location>
</feature>
<feature type="compositionally biased region" description="Gly residues" evidence="2">
    <location>
        <begin position="1004"/>
        <end position="1016"/>
    </location>
</feature>
<evidence type="ECO:0000256" key="1">
    <source>
        <dbReference type="ARBA" id="ARBA00022884"/>
    </source>
</evidence>
<feature type="compositionally biased region" description="Gly residues" evidence="2">
    <location>
        <begin position="541"/>
        <end position="560"/>
    </location>
</feature>
<dbReference type="SUPFAM" id="SSF54928">
    <property type="entry name" value="RNA-binding domain, RBD"/>
    <property type="match status" value="1"/>
</dbReference>
<reference evidence="4" key="5">
    <citation type="submission" date="2011-05" db="EMBL/GenBank/DDBJ databases">
        <authorList>
            <consortium name="VectorBase"/>
        </authorList>
    </citation>
    <scope>NUCLEOTIDE SEQUENCE</scope>
    <source>
        <strain evidence="4">PEST</strain>
    </source>
</reference>
<gene>
    <name evidence="4" type="ORF">AgaP_AGAP007808</name>
</gene>
<dbReference type="InterPro" id="IPR041971">
    <property type="entry name" value="Gawky_UBA"/>
</dbReference>
<feature type="compositionally biased region" description="Gly residues" evidence="2">
    <location>
        <begin position="698"/>
        <end position="714"/>
    </location>
</feature>
<dbReference type="InterPro" id="IPR012677">
    <property type="entry name" value="Nucleotide-bd_a/b_plait_sf"/>
</dbReference>
<keyword evidence="1" id="KW-0694">RNA-binding</keyword>
<feature type="region of interest" description="Disordered" evidence="2">
    <location>
        <begin position="839"/>
        <end position="962"/>
    </location>
</feature>
<dbReference type="Pfam" id="PF00076">
    <property type="entry name" value="RRM_1"/>
    <property type="match status" value="1"/>
</dbReference>
<dbReference type="InterPro" id="IPR009060">
    <property type="entry name" value="UBA-like_sf"/>
</dbReference>
<reference evidence="4" key="2">
    <citation type="submission" date="2002-03" db="EMBL/GenBank/DDBJ databases">
        <authorList>
            <consortium name="The Anopheles Genome Sequencing Consortium"/>
        </authorList>
    </citation>
    <scope>NUCLEOTIDE SEQUENCE</scope>
    <source>
        <strain evidence="4">PEST</strain>
    </source>
</reference>
<dbReference type="VEuPathDB" id="VectorBase:AGAP007808"/>
<dbReference type="EMBL" id="AAAB01008964">
    <property type="protein sequence ID" value="EDO63615.1"/>
    <property type="molecule type" value="Genomic_DNA"/>
</dbReference>
<dbReference type="eggNOG" id="ENOG502QWFQ">
    <property type="taxonomic scope" value="Eukaryota"/>
</dbReference>
<feature type="compositionally biased region" description="Low complexity" evidence="2">
    <location>
        <begin position="981"/>
        <end position="992"/>
    </location>
</feature>
<dbReference type="InterPro" id="IPR026805">
    <property type="entry name" value="GW182_M_dom"/>
</dbReference>
<dbReference type="AlphaFoldDB" id="A7UUT0"/>
<feature type="region of interest" description="Disordered" evidence="2">
    <location>
        <begin position="360"/>
        <end position="411"/>
    </location>
</feature>
<dbReference type="InterPro" id="IPR000504">
    <property type="entry name" value="RRM_dom"/>
</dbReference>
<feature type="region of interest" description="Disordered" evidence="2">
    <location>
        <begin position="981"/>
        <end position="1033"/>
    </location>
</feature>
<feature type="compositionally biased region" description="Gly residues" evidence="2">
    <location>
        <begin position="378"/>
        <end position="404"/>
    </location>
</feature>
<organism evidence="4">
    <name type="scientific">Anopheles gambiae</name>
    <name type="common">African malaria mosquito</name>
    <dbReference type="NCBI Taxonomy" id="7165"/>
    <lineage>
        <taxon>Eukaryota</taxon>
        <taxon>Metazoa</taxon>
        <taxon>Ecdysozoa</taxon>
        <taxon>Arthropoda</taxon>
        <taxon>Hexapoda</taxon>
        <taxon>Insecta</taxon>
        <taxon>Pterygota</taxon>
        <taxon>Neoptera</taxon>
        <taxon>Endopterygota</taxon>
        <taxon>Diptera</taxon>
        <taxon>Nematocera</taxon>
        <taxon>Culicoidea</taxon>
        <taxon>Culicidae</taxon>
        <taxon>Anophelinae</taxon>
        <taxon>Anopheles</taxon>
    </lineage>
</organism>
<feature type="compositionally biased region" description="Polar residues" evidence="2">
    <location>
        <begin position="993"/>
        <end position="1002"/>
    </location>
</feature>
<feature type="non-terminal residue" evidence="4">
    <location>
        <position position="1216"/>
    </location>
</feature>
<feature type="compositionally biased region" description="Low complexity" evidence="2">
    <location>
        <begin position="43"/>
        <end position="59"/>
    </location>
</feature>
<reference evidence="4" key="4">
    <citation type="journal article" date="2007" name="Genome Biol.">
        <title>Update of the Anopheles gambiae PEST genome assembly.</title>
        <authorList>
            <person name="Sharakhova M.V."/>
            <person name="Hammond M.P."/>
            <person name="Lobo N.F."/>
            <person name="Krzywinski J."/>
            <person name="Unger M.F."/>
            <person name="Hillenmeyer M.E."/>
            <person name="Bruggner R.V."/>
            <person name="Birney E."/>
            <person name="Collins F.H."/>
        </authorList>
    </citation>
    <scope>NUCLEOTIDE SEQUENCE</scope>
    <source>
        <strain evidence="4">PEST</strain>
    </source>
</reference>
<dbReference type="CDD" id="cd12435">
    <property type="entry name" value="RRM_GW182_like"/>
    <property type="match status" value="1"/>
</dbReference>
<feature type="compositionally biased region" description="Low complexity" evidence="2">
    <location>
        <begin position="882"/>
        <end position="899"/>
    </location>
</feature>
<feature type="domain" description="RRM" evidence="3">
    <location>
        <begin position="1100"/>
        <end position="1167"/>
    </location>
</feature>
<feature type="non-terminal residue" evidence="4">
    <location>
        <position position="1"/>
    </location>
</feature>
<feature type="compositionally biased region" description="Gly residues" evidence="2">
    <location>
        <begin position="510"/>
        <end position="521"/>
    </location>
</feature>
<dbReference type="SMART" id="SM00360">
    <property type="entry name" value="RRM"/>
    <property type="match status" value="1"/>
</dbReference>
<protein>
    <submittedName>
        <fullName evidence="4">AGAP007808-PA</fullName>
    </submittedName>
</protein>
<evidence type="ECO:0000256" key="2">
    <source>
        <dbReference type="SAM" id="MobiDB-lite"/>
    </source>
</evidence>
<feature type="region of interest" description="Disordered" evidence="2">
    <location>
        <begin position="698"/>
        <end position="720"/>
    </location>
</feature>
<dbReference type="CDD" id="cd14284">
    <property type="entry name" value="UBA_GAWKY"/>
    <property type="match status" value="1"/>
</dbReference>
<feature type="region of interest" description="Disordered" evidence="2">
    <location>
        <begin position="427"/>
        <end position="447"/>
    </location>
</feature>
<dbReference type="InterPro" id="IPR052068">
    <property type="entry name" value="GW182_domain"/>
</dbReference>
<dbReference type="InterPro" id="IPR035979">
    <property type="entry name" value="RBD_domain_sf"/>
</dbReference>
<feature type="compositionally biased region" description="Polar residues" evidence="2">
    <location>
        <begin position="175"/>
        <end position="184"/>
    </location>
</feature>
<accession>A7UUT0</accession>
<sequence length="1216" mass="122463">RMRLCGGGEDSINNGTSAWGQPTATNNPAGSTWGPIGGGGGSAQQSGASVGPSGSSQQPGAGGAGAGPWGAGSQQNGGPGGQNSKGNASSVNPNNVGASGVTADGSGNSAGSGGGAAGPWNGAGGNAQGAAGGAQGEHLNSLRESLFAQDGWGSENVDQDTQWDVPASPEPSGKTDPNSATSGPTAGIPMWKTNTGTELWEANLRNGGQLPQQQPPVQKTPWGPANNYGGTWGEDDEANEPGSVWNGAMGAGAPGGVGAMAPNVPAGLKKDNEWGASIGAGAPAGGSGAWGAGGGGGGGGAADGRVAGNPAAAGGLDPTGLDMRNIRIASAMDSNREIRGDPRGISGRLNGNVGLWDQHQMSSMQQKIPPTATTPGTPTGGVGAQGGGGGSGWDDPTAGGGPPVVGGVRRNNMDDGTALWGQNALNRQNSGNVSGWKDNSGGGLGPPGTDGGMGRNLMHRNAMVGGGGNMPGNGGLVGRGVGGPGGPMKPDSLWGQNPAAALAGGGNWGDDKPPGGGGMGGNSLWNDGANNNWNNKAKMSAGGGGGWNDGAPGGGPGGMDMGNSDWSMPPQSKLPPNGNKMNALEIIRCSKQYRHLCDLGFKKEDVESVLRMTNMNMEESLDLLHRSSGGGGSDWSRRPDGHGGFGAGDQFVKGFTLSLLILLQNNQNNLGGGVFGGGNGPAAGGGSFNNMKFGGGHGGAGGNGGGPVGGGAGGLNQPNAQSQQISNQQLRLLVQQIQLAVQNGYLENQILNQPLAPQTLMLLHQLLTHIKVGIRYGVVWYAARLSLIVQLTIPLVYISAQYSNECNAKQSEPYRWWWRECPGLPGSFADMALKESGGVPFPSSGSTSQQSRLQQWKLPANSATTPSSLDKDGSDLTDFVRAPGASSKSGPSGSGIDDGTWSNGRSNLGDGWPDSGSQDNKDWPGGNDAFSDLVPEFEPGKPWKGTQATRIEDDPTITPGSVARNPLSIAAAKESNLFGGSAASAASNSKSSPTESTWSFNPSGGAGGGLQGGNYGGKVQKNPWQDANTPTMPPADLWDTPLSGANGGKGRGVGMMGGIGKPGGGSKLDANGWNTPSTQAGGGSTWNSGASAANTWSSTWIMLRNLTAQIEGSTLRTLCLQHGPVVNFHLYLNQGIALCKYGTREEAQKAQLALNNCQLGNTTIIAEIPNESEIQYILPHHVGNSNGMTNGLTSGGGQNWRLSAAAQSQPMEMPAA</sequence>
<dbReference type="PhylomeDB" id="A7UUT0"/>
<dbReference type="VEuPathDB" id="VectorBase:AGAMI1_013835"/>
<proteinExistence type="predicted"/>
<feature type="compositionally biased region" description="Gly residues" evidence="2">
    <location>
        <begin position="60"/>
        <end position="83"/>
    </location>
</feature>
<reference evidence="4" key="3">
    <citation type="journal article" date="2004" name="Trends Parasitol.">
        <title>The Anopheles gambiae genome: an update.</title>
        <authorList>
            <person name="Mongin E."/>
            <person name="Louis C."/>
            <person name="Holt R.A."/>
            <person name="Birney E."/>
            <person name="Collins F.H."/>
        </authorList>
    </citation>
    <scope>NUCLEOTIDE SEQUENCE</scope>
    <source>
        <strain evidence="4">PEST</strain>
    </source>
</reference>
<name>A7UUT0_ANOGA</name>
<evidence type="ECO:0000313" key="4">
    <source>
        <dbReference type="EMBL" id="EDO63615.1"/>
    </source>
</evidence>
<dbReference type="PANTHER" id="PTHR13020">
    <property type="entry name" value="TRINUCLEOTIDE REPEAT-CONTAINING GENE 6"/>
    <property type="match status" value="1"/>
</dbReference>
<feature type="compositionally biased region" description="Gly residues" evidence="2">
    <location>
        <begin position="108"/>
        <end position="135"/>
    </location>
</feature>
<feature type="region of interest" description="Disordered" evidence="2">
    <location>
        <begin position="1"/>
        <end position="190"/>
    </location>
</feature>
<dbReference type="GO" id="GO:0035278">
    <property type="term" value="P:miRNA-mediated gene silencing by inhibition of translation"/>
    <property type="evidence" value="ECO:0007669"/>
    <property type="project" value="InterPro"/>
</dbReference>
<dbReference type="VEuPathDB" id="VectorBase:AGAP007803"/>
<dbReference type="InterPro" id="IPR033503">
    <property type="entry name" value="GW182_RRM"/>
</dbReference>
<feature type="region of interest" description="Disordered" evidence="2">
    <location>
        <begin position="510"/>
        <end position="576"/>
    </location>
</feature>
<comment type="caution">
    <text evidence="4">The sequence shown here is derived from an EMBL/GenBank/DDBJ whole genome shotgun (WGS) entry which is preliminary data.</text>
</comment>